<evidence type="ECO:0000313" key="1">
    <source>
        <dbReference type="EMBL" id="MCI20585.1"/>
    </source>
</evidence>
<proteinExistence type="predicted"/>
<protein>
    <submittedName>
        <fullName evidence="1">DUF4283 domain protein</fullName>
    </submittedName>
</protein>
<organism evidence="1 2">
    <name type="scientific">Trifolium medium</name>
    <dbReference type="NCBI Taxonomy" id="97028"/>
    <lineage>
        <taxon>Eukaryota</taxon>
        <taxon>Viridiplantae</taxon>
        <taxon>Streptophyta</taxon>
        <taxon>Embryophyta</taxon>
        <taxon>Tracheophyta</taxon>
        <taxon>Spermatophyta</taxon>
        <taxon>Magnoliopsida</taxon>
        <taxon>eudicotyledons</taxon>
        <taxon>Gunneridae</taxon>
        <taxon>Pentapetalae</taxon>
        <taxon>rosids</taxon>
        <taxon>fabids</taxon>
        <taxon>Fabales</taxon>
        <taxon>Fabaceae</taxon>
        <taxon>Papilionoideae</taxon>
        <taxon>50 kb inversion clade</taxon>
        <taxon>NPAAA clade</taxon>
        <taxon>Hologalegina</taxon>
        <taxon>IRL clade</taxon>
        <taxon>Trifolieae</taxon>
        <taxon>Trifolium</taxon>
    </lineage>
</organism>
<comment type="caution">
    <text evidence="1">The sequence shown here is derived from an EMBL/GenBank/DDBJ whole genome shotgun (WGS) entry which is preliminary data.</text>
</comment>
<accession>A0A392QBE9</accession>
<name>A0A392QBE9_9FABA</name>
<keyword evidence="2" id="KW-1185">Reference proteome</keyword>
<dbReference type="EMBL" id="LXQA010120612">
    <property type="protein sequence ID" value="MCI20585.1"/>
    <property type="molecule type" value="Genomic_DNA"/>
</dbReference>
<dbReference type="AlphaFoldDB" id="A0A392QBE9"/>
<reference evidence="1 2" key="1">
    <citation type="journal article" date="2018" name="Front. Plant Sci.">
        <title>Red Clover (Trifolium pratense) and Zigzag Clover (T. medium) - A Picture of Genomic Similarities and Differences.</title>
        <authorList>
            <person name="Dluhosova J."/>
            <person name="Istvanek J."/>
            <person name="Nedelnik J."/>
            <person name="Repkova J."/>
        </authorList>
    </citation>
    <scope>NUCLEOTIDE SEQUENCE [LARGE SCALE GENOMIC DNA]</scope>
    <source>
        <strain evidence="2">cv. 10/8</strain>
        <tissue evidence="1">Leaf</tissue>
    </source>
</reference>
<feature type="non-terminal residue" evidence="1">
    <location>
        <position position="79"/>
    </location>
</feature>
<evidence type="ECO:0000313" key="2">
    <source>
        <dbReference type="Proteomes" id="UP000265520"/>
    </source>
</evidence>
<sequence>MFQFYSSAAVEQSSVDEEYAKGVEICKNNLHGRLIMKKGEKAPTTKELQSILSMLCKSISIWRMISLGKGYFEFQFSSL</sequence>
<dbReference type="Proteomes" id="UP000265520">
    <property type="component" value="Unassembled WGS sequence"/>
</dbReference>